<name>A0A8X6GRC9_TRICU</name>
<organism evidence="2 3">
    <name type="scientific">Trichonephila clavata</name>
    <name type="common">Joro spider</name>
    <name type="synonym">Nephila clavata</name>
    <dbReference type="NCBI Taxonomy" id="2740835"/>
    <lineage>
        <taxon>Eukaryota</taxon>
        <taxon>Metazoa</taxon>
        <taxon>Ecdysozoa</taxon>
        <taxon>Arthropoda</taxon>
        <taxon>Chelicerata</taxon>
        <taxon>Arachnida</taxon>
        <taxon>Araneae</taxon>
        <taxon>Araneomorphae</taxon>
        <taxon>Entelegynae</taxon>
        <taxon>Araneoidea</taxon>
        <taxon>Nephilidae</taxon>
        <taxon>Trichonephila</taxon>
    </lineage>
</organism>
<dbReference type="AlphaFoldDB" id="A0A8X6GRC9"/>
<dbReference type="OrthoDB" id="9942268at2759"/>
<accession>A0A8X6GRC9</accession>
<evidence type="ECO:0000313" key="2">
    <source>
        <dbReference type="EMBL" id="GFQ88018.1"/>
    </source>
</evidence>
<feature type="region of interest" description="Disordered" evidence="1">
    <location>
        <begin position="35"/>
        <end position="64"/>
    </location>
</feature>
<dbReference type="Proteomes" id="UP000887116">
    <property type="component" value="Unassembled WGS sequence"/>
</dbReference>
<evidence type="ECO:0000256" key="1">
    <source>
        <dbReference type="SAM" id="MobiDB-lite"/>
    </source>
</evidence>
<proteinExistence type="predicted"/>
<protein>
    <submittedName>
        <fullName evidence="2">Uncharacterized protein</fullName>
    </submittedName>
</protein>
<gene>
    <name evidence="2" type="ORF">TNCT_655091</name>
</gene>
<keyword evidence="3" id="KW-1185">Reference proteome</keyword>
<dbReference type="EMBL" id="BMAO01033234">
    <property type="protein sequence ID" value="GFQ88018.1"/>
    <property type="molecule type" value="Genomic_DNA"/>
</dbReference>
<sequence>MSALKSDCRKFSPNVFNKTKCQNCFRTKDAHSAEALENNRFPKPRHSHHSSEKGVGECHSNLSKPEENKMLLEKRNGYYYIAPYSSANTPTFDSSPLRKLDPQQNASSLLANSSLVSFTTEKILIESRGQKTK</sequence>
<comment type="caution">
    <text evidence="2">The sequence shown here is derived from an EMBL/GenBank/DDBJ whole genome shotgun (WGS) entry which is preliminary data.</text>
</comment>
<reference evidence="2" key="1">
    <citation type="submission" date="2020-07" db="EMBL/GenBank/DDBJ databases">
        <title>Multicomponent nature underlies the extraordinary mechanical properties of spider dragline silk.</title>
        <authorList>
            <person name="Kono N."/>
            <person name="Nakamura H."/>
            <person name="Mori M."/>
            <person name="Yoshida Y."/>
            <person name="Ohtoshi R."/>
            <person name="Malay A.D."/>
            <person name="Moran D.A.P."/>
            <person name="Tomita M."/>
            <person name="Numata K."/>
            <person name="Arakawa K."/>
        </authorList>
    </citation>
    <scope>NUCLEOTIDE SEQUENCE</scope>
</reference>
<evidence type="ECO:0000313" key="3">
    <source>
        <dbReference type="Proteomes" id="UP000887116"/>
    </source>
</evidence>